<sequence>MTARKRLLAYPKLLEKMSDIGISFNTWDKKQAIEFLQEKNYYYKVSSYRKLFPKVDGKYNIEFATLADIAVIDMRLRYLLLGICLDIEHSIKTTIMDLATKNHKIDGYNIVKDYAEYNSQGYNNTIKALSKNTYLKNIYLKHHQDIPIWVLVEVMDFGNICHFIKMYCEKYSNKNRLKKAKQLSSYARHIRNACAHSNVLLVDMLVDKTENVLSPSAVILSLGESFGLDRSDLRYRKLHDIFSLIILHREYCGDKLKRHRRLEAIELAKRSKRYMKYYEENEDLKKIYQILCKILVKQSKT</sequence>
<comment type="caution">
    <text evidence="1">The sequence shown here is derived from an EMBL/GenBank/DDBJ whole genome shotgun (WGS) entry which is preliminary data.</text>
</comment>
<organism evidence="1 2">
    <name type="scientific">Streptococcus sanguinis</name>
    <dbReference type="NCBI Taxonomy" id="1305"/>
    <lineage>
        <taxon>Bacteria</taxon>
        <taxon>Bacillati</taxon>
        <taxon>Bacillota</taxon>
        <taxon>Bacilli</taxon>
        <taxon>Lactobacillales</taxon>
        <taxon>Streptococcaceae</taxon>
        <taxon>Streptococcus</taxon>
    </lineage>
</organism>
<evidence type="ECO:0000313" key="1">
    <source>
        <dbReference type="EMBL" id="MCY7033808.1"/>
    </source>
</evidence>
<dbReference type="EMBL" id="JAKUVJ010000002">
    <property type="protein sequence ID" value="MCY7033808.1"/>
    <property type="molecule type" value="Genomic_DNA"/>
</dbReference>
<protein>
    <submittedName>
        <fullName evidence="1">Abi family protein</fullName>
    </submittedName>
</protein>
<dbReference type="Proteomes" id="UP001208557">
    <property type="component" value="Unassembled WGS sequence"/>
</dbReference>
<reference evidence="1 2" key="1">
    <citation type="journal article" date="2022" name="Med Res Arch">
        <title>Genomic identification of streptococcal strains and relation to clinical characteristics. A substudy to The Partial Oral Treatment of Endocarditis (POET) Trial.</title>
        <authorList>
            <person name="Christensen J."/>
            <person name="Jensen C."/>
            <person name="Dargis R."/>
            <person name="Nielsen X."/>
            <person name="Pries- Heje M."/>
            <person name="Wiingaard C."/>
            <person name="Ihlemann N."/>
            <person name="Gill S."/>
            <person name="Bruun N."/>
            <person name="Elming H."/>
            <person name="Povlsen J."/>
            <person name="Madsen T."/>
            <person name="Jensen K."/>
            <person name="Fuursted K."/>
            <person name="Ostergaard L."/>
            <person name="Christiansen U."/>
            <person name="Rosenvinge F."/>
            <person name="Helweg-Larsen J."/>
            <person name="Fosbol E."/>
            <person name="Kober L."/>
            <person name="Torp-Pedersen C."/>
            <person name="Tonder N."/>
            <person name="Moser C."/>
            <person name="Iversen K."/>
            <person name="Bundgaard H."/>
        </authorList>
    </citation>
    <scope>NUCLEOTIDE SEQUENCE [LARGE SCALE GENOMIC DNA]</scope>
    <source>
        <strain evidence="1 2">A12055600</strain>
    </source>
</reference>
<dbReference type="RefSeq" id="WP_268685511.1">
    <property type="nucleotide sequence ID" value="NZ_JAKUVJ010000002.1"/>
</dbReference>
<evidence type="ECO:0000313" key="2">
    <source>
        <dbReference type="Proteomes" id="UP001208557"/>
    </source>
</evidence>
<dbReference type="AlphaFoldDB" id="A0ABD4VHM7"/>
<dbReference type="InterPro" id="IPR011664">
    <property type="entry name" value="Abi_system_AbiD/AbiF-like"/>
</dbReference>
<name>A0ABD4VHM7_STRSA</name>
<dbReference type="Pfam" id="PF07751">
    <property type="entry name" value="Abi_2"/>
    <property type="match status" value="1"/>
</dbReference>
<accession>A0ABD4VHM7</accession>
<gene>
    <name evidence="1" type="ORF">MK406_01780</name>
</gene>
<proteinExistence type="predicted"/>